<dbReference type="Gene3D" id="3.40.50.970">
    <property type="match status" value="1"/>
</dbReference>
<dbReference type="SUPFAM" id="SSF52518">
    <property type="entry name" value="Thiamin diphosphate-binding fold (THDP-binding)"/>
    <property type="match status" value="1"/>
</dbReference>
<keyword evidence="3 4" id="KW-0786">Thiamine pyrophosphate</keyword>
<dbReference type="InterPro" id="IPR050771">
    <property type="entry name" value="Alpha-ketoacid_DH_E1_comp"/>
</dbReference>
<evidence type="ECO:0000313" key="8">
    <source>
        <dbReference type="Proteomes" id="UP000273119"/>
    </source>
</evidence>
<dbReference type="PANTHER" id="PTHR43380:SF1">
    <property type="entry name" value="2-OXOISOVALERATE DEHYDROGENASE SUBUNIT ALPHA, MITOCHONDRIAL"/>
    <property type="match status" value="1"/>
</dbReference>
<comment type="caution">
    <text evidence="7">The sequence shown here is derived from an EMBL/GenBank/DDBJ whole genome shotgun (WGS) entry which is preliminary data.</text>
</comment>
<feature type="domain" description="Dehydrogenase E1 component" evidence="6">
    <location>
        <begin position="59"/>
        <end position="327"/>
    </location>
</feature>
<dbReference type="RefSeq" id="WP_121484776.1">
    <property type="nucleotide sequence ID" value="NZ_QQXL01000003.1"/>
</dbReference>
<dbReference type="InterPro" id="IPR029061">
    <property type="entry name" value="THDP-binding"/>
</dbReference>
<dbReference type="Proteomes" id="UP000273119">
    <property type="component" value="Unassembled WGS sequence"/>
</dbReference>
<evidence type="ECO:0000256" key="1">
    <source>
        <dbReference type="ARBA" id="ARBA00001964"/>
    </source>
</evidence>
<dbReference type="PANTHER" id="PTHR43380">
    <property type="entry name" value="2-OXOISOVALERATE DEHYDROGENASE SUBUNIT ALPHA, MITOCHONDRIAL"/>
    <property type="match status" value="1"/>
</dbReference>
<comment type="function">
    <text evidence="4">The branched-chain alpha-keto dehydrogenase complex catalyzes the overall conversion of alpha-keto acids to acyl-CoA and CO(2). It contains multiple copies of three enzymatic components: branched-chain alpha-keto acid decarboxylase (E1), lipoamide acyltransferase (E2) and lipoamide dehydrogenase (E3).</text>
</comment>
<comment type="similarity">
    <text evidence="4">Belongs to the BCKDHA family.</text>
</comment>
<accession>A0A496PJT3</accession>
<dbReference type="GO" id="GO:0009083">
    <property type="term" value="P:branched-chain amino acid catabolic process"/>
    <property type="evidence" value="ECO:0007669"/>
    <property type="project" value="TreeGrafter"/>
</dbReference>
<evidence type="ECO:0000256" key="2">
    <source>
        <dbReference type="ARBA" id="ARBA00023002"/>
    </source>
</evidence>
<evidence type="ECO:0000259" key="6">
    <source>
        <dbReference type="Pfam" id="PF00676"/>
    </source>
</evidence>
<evidence type="ECO:0000313" key="7">
    <source>
        <dbReference type="EMBL" id="RKW70751.1"/>
    </source>
</evidence>
<evidence type="ECO:0000256" key="3">
    <source>
        <dbReference type="ARBA" id="ARBA00023052"/>
    </source>
</evidence>
<dbReference type="GO" id="GO:0003863">
    <property type="term" value="F:branched-chain 2-oxo acid dehydrogenase activity"/>
    <property type="evidence" value="ECO:0007669"/>
    <property type="project" value="UniProtKB-EC"/>
</dbReference>
<dbReference type="CDD" id="cd02000">
    <property type="entry name" value="TPP_E1_PDC_ADC_BCADC"/>
    <property type="match status" value="1"/>
</dbReference>
<reference evidence="7 8" key="1">
    <citation type="submission" date="2018-07" db="EMBL/GenBank/DDBJ databases">
        <title>Arthrobacter sp. nov., isolated from raw cow's milk with high bacterial count.</title>
        <authorList>
            <person name="Hahne J."/>
            <person name="Isele D."/>
            <person name="Lipski A."/>
        </authorList>
    </citation>
    <scope>NUCLEOTIDE SEQUENCE [LARGE SCALE GENOMIC DNA]</scope>
    <source>
        <strain evidence="7 8">JZ R-183</strain>
    </source>
</reference>
<proteinExistence type="inferred from homology"/>
<protein>
    <recommendedName>
        <fullName evidence="4">2-oxoisovalerate dehydrogenase subunit alpha</fullName>
        <ecNumber evidence="4">1.2.4.4</ecNumber>
    </recommendedName>
    <alternativeName>
        <fullName evidence="4">Branched-chain alpha-keto acid dehydrogenase E1 component alpha chain</fullName>
    </alternativeName>
</protein>
<dbReference type="EC" id="1.2.4.4" evidence="4"/>
<name>A0A496PJT3_9MICC</name>
<evidence type="ECO:0000256" key="5">
    <source>
        <dbReference type="SAM" id="MobiDB-lite"/>
    </source>
</evidence>
<sequence length="378" mass="41184">MALAPSERNFTDPTPDPRDGSAVPTLSLLTPQGVRTTNGPYAERVADIDDAELAKLYSQMIVQRRIDAEGTALQRQGQLALWAPSKGQEAAQIGAASALRETDFIFPTYRDHGVIHSRGVAPAEVMRQWRGASHGGWDPHEKKMAPVQIIIGAQTLHAVGYAMGAAFDGMGGSSVVFLGDGATSQGDVSEAMVFAASFHAPVLFFLENNQFAISEPVELQSRIPLVERPRGFGIRSVRVDGNDILAVVAATREALERMDAGEGPQFIEAVTFRQGAHTTADDPTKYRAKELEEHWAKLDPIDRVETYLRGRGMDTEAIVDSAQKEADGVAAELRAAVIGMTEKDPEMLFKHVYSEPHPRIAEQREEYMGYLADLEDGA</sequence>
<comment type="cofactor">
    <cofactor evidence="1 4">
        <name>thiamine diphosphate</name>
        <dbReference type="ChEBI" id="CHEBI:58937"/>
    </cofactor>
</comment>
<dbReference type="AlphaFoldDB" id="A0A496PJT3"/>
<keyword evidence="2 4" id="KW-0560">Oxidoreductase</keyword>
<gene>
    <name evidence="7" type="ORF">DWQ67_06525</name>
</gene>
<organism evidence="7 8">
    <name type="scientific">Galactobacter caseinivorans</name>
    <dbReference type="NCBI Taxonomy" id="2676123"/>
    <lineage>
        <taxon>Bacteria</taxon>
        <taxon>Bacillati</taxon>
        <taxon>Actinomycetota</taxon>
        <taxon>Actinomycetes</taxon>
        <taxon>Micrococcales</taxon>
        <taxon>Micrococcaceae</taxon>
        <taxon>Galactobacter</taxon>
    </lineage>
</organism>
<comment type="catalytic activity">
    <reaction evidence="4">
        <text>N(6)-[(R)-lipoyl]-L-lysyl-[protein] + 3-methyl-2-oxobutanoate + H(+) = N(6)-[(R)-S(8)-2-methylpropanoyldihydrolipoyl]-L-lysyl-[protein] + CO2</text>
        <dbReference type="Rhea" id="RHEA:13457"/>
        <dbReference type="Rhea" id="RHEA-COMP:10474"/>
        <dbReference type="Rhea" id="RHEA-COMP:10497"/>
        <dbReference type="ChEBI" id="CHEBI:11851"/>
        <dbReference type="ChEBI" id="CHEBI:15378"/>
        <dbReference type="ChEBI" id="CHEBI:16526"/>
        <dbReference type="ChEBI" id="CHEBI:83099"/>
        <dbReference type="ChEBI" id="CHEBI:83142"/>
        <dbReference type="EC" id="1.2.4.4"/>
    </reaction>
</comment>
<keyword evidence="8" id="KW-1185">Reference proteome</keyword>
<dbReference type="Pfam" id="PF00676">
    <property type="entry name" value="E1_dh"/>
    <property type="match status" value="1"/>
</dbReference>
<feature type="region of interest" description="Disordered" evidence="5">
    <location>
        <begin position="1"/>
        <end position="26"/>
    </location>
</feature>
<evidence type="ECO:0000256" key="4">
    <source>
        <dbReference type="RuleBase" id="RU365014"/>
    </source>
</evidence>
<dbReference type="GO" id="GO:0000287">
    <property type="term" value="F:magnesium ion binding"/>
    <property type="evidence" value="ECO:0007669"/>
    <property type="project" value="UniProtKB-ARBA"/>
</dbReference>
<dbReference type="InterPro" id="IPR001017">
    <property type="entry name" value="DH_E1"/>
</dbReference>
<dbReference type="EMBL" id="QQXL01000003">
    <property type="protein sequence ID" value="RKW70751.1"/>
    <property type="molecule type" value="Genomic_DNA"/>
</dbReference>